<reference evidence="14" key="1">
    <citation type="submission" date="2019-03" db="EMBL/GenBank/DDBJ databases">
        <title>Lake Tanganyika Metagenome-Assembled Genomes (MAGs).</title>
        <authorList>
            <person name="Tran P."/>
        </authorList>
    </citation>
    <scope>NUCLEOTIDE SEQUENCE</scope>
    <source>
        <strain evidence="14">M_DeepCast_400m_m2_100</strain>
    </source>
</reference>
<evidence type="ECO:0000256" key="9">
    <source>
        <dbReference type="ARBA" id="ARBA00023229"/>
    </source>
</evidence>
<protein>
    <recommendedName>
        <fullName evidence="11">1-deoxy-D-xylulose-5-phosphate synthase</fullName>
        <ecNumber evidence="11">2.2.1.7</ecNumber>
    </recommendedName>
    <alternativeName>
        <fullName evidence="11">1-deoxyxylulose-5-phosphate synthase</fullName>
        <shortName evidence="11">DXP synthase</shortName>
        <shortName evidence="11">DXPS</shortName>
    </alternativeName>
</protein>
<dbReference type="PANTHER" id="PTHR43322:SF5">
    <property type="entry name" value="1-DEOXY-D-XYLULOSE-5-PHOSPHATE SYNTHASE, CHLOROPLASTIC"/>
    <property type="match status" value="1"/>
</dbReference>
<comment type="cofactor">
    <cofactor evidence="11">
        <name>thiamine diphosphate</name>
        <dbReference type="ChEBI" id="CHEBI:58937"/>
    </cofactor>
    <text evidence="11">Binds 1 thiamine pyrophosphate per subunit.</text>
</comment>
<comment type="function">
    <text evidence="10 11">Catalyzes the acyloin condensation reaction between C atoms 2 and 3 of pyruvate and glyceraldehyde 3-phosphate to yield 1-deoxy-D-xylulose-5-phosphate (DXP).</text>
</comment>
<dbReference type="EC" id="2.2.1.7" evidence="11"/>
<keyword evidence="6 11" id="KW-0460">Magnesium</keyword>
<dbReference type="PROSITE" id="PS00802">
    <property type="entry name" value="TRANSKETOLASE_2"/>
    <property type="match status" value="1"/>
</dbReference>
<evidence type="ECO:0000259" key="13">
    <source>
        <dbReference type="SMART" id="SM00861"/>
    </source>
</evidence>
<dbReference type="EMBL" id="VGIY01000008">
    <property type="protein sequence ID" value="MBM3316360.1"/>
    <property type="molecule type" value="Genomic_DNA"/>
</dbReference>
<comment type="subunit">
    <text evidence="3 11">Homodimer.</text>
</comment>
<dbReference type="PANTHER" id="PTHR43322">
    <property type="entry name" value="1-D-DEOXYXYLULOSE 5-PHOSPHATE SYNTHASE-RELATED"/>
    <property type="match status" value="1"/>
</dbReference>
<comment type="pathway">
    <text evidence="1 11">Metabolic intermediate biosynthesis; 1-deoxy-D-xylulose 5-phosphate biosynthesis; 1-deoxy-D-xylulose 5-phosphate from D-glyceraldehyde 3-phosphate and pyruvate: step 1/1.</text>
</comment>
<evidence type="ECO:0000256" key="3">
    <source>
        <dbReference type="ARBA" id="ARBA00011738"/>
    </source>
</evidence>
<dbReference type="GO" id="GO:0008661">
    <property type="term" value="F:1-deoxy-D-xylulose-5-phosphate synthase activity"/>
    <property type="evidence" value="ECO:0007669"/>
    <property type="project" value="UniProtKB-UniRule"/>
</dbReference>
<dbReference type="Pfam" id="PF02780">
    <property type="entry name" value="Transketolase_C"/>
    <property type="match status" value="1"/>
</dbReference>
<accession>A0A937X734</accession>
<feature type="binding site" evidence="11">
    <location>
        <begin position="149"/>
        <end position="150"/>
    </location>
    <ligand>
        <name>thiamine diphosphate</name>
        <dbReference type="ChEBI" id="CHEBI:58937"/>
    </ligand>
</feature>
<feature type="binding site" evidence="11">
    <location>
        <position position="177"/>
    </location>
    <ligand>
        <name>thiamine diphosphate</name>
        <dbReference type="ChEBI" id="CHEBI:58937"/>
    </ligand>
</feature>
<dbReference type="Proteomes" id="UP000748308">
    <property type="component" value="Unassembled WGS sequence"/>
</dbReference>
<evidence type="ECO:0000313" key="15">
    <source>
        <dbReference type="Proteomes" id="UP000748308"/>
    </source>
</evidence>
<evidence type="ECO:0000313" key="14">
    <source>
        <dbReference type="EMBL" id="MBM3316360.1"/>
    </source>
</evidence>
<dbReference type="GO" id="GO:0005829">
    <property type="term" value="C:cytosol"/>
    <property type="evidence" value="ECO:0007669"/>
    <property type="project" value="TreeGrafter"/>
</dbReference>
<comment type="caution">
    <text evidence="14">The sequence shown here is derived from an EMBL/GenBank/DDBJ whole genome shotgun (WGS) entry which is preliminary data.</text>
</comment>
<feature type="region of interest" description="Disordered" evidence="12">
    <location>
        <begin position="286"/>
        <end position="312"/>
    </location>
</feature>
<dbReference type="GO" id="GO:0016114">
    <property type="term" value="P:terpenoid biosynthetic process"/>
    <property type="evidence" value="ECO:0007669"/>
    <property type="project" value="UniProtKB-UniRule"/>
</dbReference>
<dbReference type="SMART" id="SM00861">
    <property type="entry name" value="Transket_pyr"/>
    <property type="match status" value="1"/>
</dbReference>
<dbReference type="CDD" id="cd07033">
    <property type="entry name" value="TPP_PYR_DXS_TK_like"/>
    <property type="match status" value="1"/>
</dbReference>
<keyword evidence="4 11" id="KW-0808">Transferase</keyword>
<evidence type="ECO:0000256" key="7">
    <source>
        <dbReference type="ARBA" id="ARBA00022977"/>
    </source>
</evidence>
<dbReference type="GO" id="GO:0000287">
    <property type="term" value="F:magnesium ion binding"/>
    <property type="evidence" value="ECO:0007669"/>
    <property type="project" value="UniProtKB-UniRule"/>
</dbReference>
<dbReference type="Gene3D" id="3.40.50.920">
    <property type="match status" value="1"/>
</dbReference>
<dbReference type="InterPro" id="IPR005477">
    <property type="entry name" value="Dxylulose-5-P_synthase"/>
</dbReference>
<dbReference type="Pfam" id="PF02779">
    <property type="entry name" value="Transket_pyr"/>
    <property type="match status" value="1"/>
</dbReference>
<dbReference type="FunFam" id="3.40.50.920:FF:000002">
    <property type="entry name" value="1-deoxy-D-xylulose-5-phosphate synthase"/>
    <property type="match status" value="1"/>
</dbReference>
<comment type="cofactor">
    <cofactor evidence="11">
        <name>Mg(2+)</name>
        <dbReference type="ChEBI" id="CHEBI:18420"/>
    </cofactor>
    <text evidence="11">Binds 1 Mg(2+) ion per subunit.</text>
</comment>
<evidence type="ECO:0000256" key="10">
    <source>
        <dbReference type="ARBA" id="ARBA00055605"/>
    </source>
</evidence>
<dbReference type="NCBIfam" id="NF003933">
    <property type="entry name" value="PRK05444.2-2"/>
    <property type="match status" value="1"/>
</dbReference>
<comment type="caution">
    <text evidence="11">Lacks conserved residue(s) required for the propagation of feature annotation.</text>
</comment>
<proteinExistence type="inferred from homology"/>
<dbReference type="SUPFAM" id="SSF52922">
    <property type="entry name" value="TK C-terminal domain-like"/>
    <property type="match status" value="1"/>
</dbReference>
<dbReference type="InterPro" id="IPR005475">
    <property type="entry name" value="Transketolase-like_Pyr-bd"/>
</dbReference>
<dbReference type="SUPFAM" id="SSF52518">
    <property type="entry name" value="Thiamin diphosphate-binding fold (THDP-binding)"/>
    <property type="match status" value="2"/>
</dbReference>
<feature type="binding site" evidence="11">
    <location>
        <position position="76"/>
    </location>
    <ligand>
        <name>thiamine diphosphate</name>
        <dbReference type="ChEBI" id="CHEBI:58937"/>
    </ligand>
</feature>
<dbReference type="Pfam" id="PF13292">
    <property type="entry name" value="DXP_synthase_N"/>
    <property type="match status" value="1"/>
</dbReference>
<comment type="similarity">
    <text evidence="2 11">Belongs to the transketolase family. DXPS subfamily.</text>
</comment>
<gene>
    <name evidence="11" type="primary">dxs</name>
    <name evidence="14" type="ORF">FJY75_00765</name>
</gene>
<dbReference type="InterPro" id="IPR033248">
    <property type="entry name" value="Transketolase_C"/>
</dbReference>
<dbReference type="InterPro" id="IPR020826">
    <property type="entry name" value="Transketolase_BS"/>
</dbReference>
<evidence type="ECO:0000256" key="11">
    <source>
        <dbReference type="HAMAP-Rule" id="MF_00315"/>
    </source>
</evidence>
<dbReference type="PROSITE" id="PS00801">
    <property type="entry name" value="TRANSKETOLASE_1"/>
    <property type="match status" value="1"/>
</dbReference>
<keyword evidence="7 11" id="KW-0784">Thiamine biosynthesis</keyword>
<feature type="binding site" evidence="11">
    <location>
        <position position="177"/>
    </location>
    <ligand>
        <name>Mg(2+)</name>
        <dbReference type="ChEBI" id="CHEBI:18420"/>
    </ligand>
</feature>
<feature type="binding site" evidence="11">
    <location>
        <begin position="117"/>
        <end position="119"/>
    </location>
    <ligand>
        <name>thiamine diphosphate</name>
        <dbReference type="ChEBI" id="CHEBI:58937"/>
    </ligand>
</feature>
<keyword evidence="8 11" id="KW-0786">Thiamine pyrophosphate</keyword>
<name>A0A937X734_UNCEI</name>
<evidence type="ECO:0000256" key="5">
    <source>
        <dbReference type="ARBA" id="ARBA00022723"/>
    </source>
</evidence>
<dbReference type="HAMAP" id="MF_00315">
    <property type="entry name" value="DXP_synth"/>
    <property type="match status" value="1"/>
</dbReference>
<feature type="domain" description="Transketolase-like pyrimidine-binding" evidence="13">
    <location>
        <begin position="317"/>
        <end position="481"/>
    </location>
</feature>
<dbReference type="GO" id="GO:0030976">
    <property type="term" value="F:thiamine pyrophosphate binding"/>
    <property type="evidence" value="ECO:0007669"/>
    <property type="project" value="UniProtKB-UniRule"/>
</dbReference>
<comment type="catalytic activity">
    <reaction evidence="11">
        <text>D-glyceraldehyde 3-phosphate + pyruvate + H(+) = 1-deoxy-D-xylulose 5-phosphate + CO2</text>
        <dbReference type="Rhea" id="RHEA:12605"/>
        <dbReference type="ChEBI" id="CHEBI:15361"/>
        <dbReference type="ChEBI" id="CHEBI:15378"/>
        <dbReference type="ChEBI" id="CHEBI:16526"/>
        <dbReference type="ChEBI" id="CHEBI:57792"/>
        <dbReference type="ChEBI" id="CHEBI:59776"/>
        <dbReference type="EC" id="2.2.1.7"/>
    </reaction>
</comment>
<dbReference type="GO" id="GO:0009228">
    <property type="term" value="P:thiamine biosynthetic process"/>
    <property type="evidence" value="ECO:0007669"/>
    <property type="project" value="UniProtKB-UniRule"/>
</dbReference>
<dbReference type="NCBIfam" id="TIGR00204">
    <property type="entry name" value="dxs"/>
    <property type="match status" value="1"/>
</dbReference>
<keyword evidence="5 11" id="KW-0479">Metal-binding</keyword>
<organism evidence="14 15">
    <name type="scientific">Eiseniibacteriota bacterium</name>
    <dbReference type="NCBI Taxonomy" id="2212470"/>
    <lineage>
        <taxon>Bacteria</taxon>
        <taxon>Candidatus Eiseniibacteriota</taxon>
    </lineage>
</organism>
<evidence type="ECO:0000256" key="4">
    <source>
        <dbReference type="ARBA" id="ARBA00022679"/>
    </source>
</evidence>
<keyword evidence="9 11" id="KW-0414">Isoprene biosynthesis</keyword>
<dbReference type="InterPro" id="IPR029061">
    <property type="entry name" value="THDP-binding"/>
</dbReference>
<dbReference type="InterPro" id="IPR009014">
    <property type="entry name" value="Transketo_C/PFOR_II"/>
</dbReference>
<feature type="binding site" evidence="11">
    <location>
        <position position="148"/>
    </location>
    <ligand>
        <name>Mg(2+)</name>
        <dbReference type="ChEBI" id="CHEBI:18420"/>
    </ligand>
</feature>
<feature type="binding site" evidence="11">
    <location>
        <position position="368"/>
    </location>
    <ligand>
        <name>thiamine diphosphate</name>
        <dbReference type="ChEBI" id="CHEBI:58937"/>
    </ligand>
</feature>
<dbReference type="CDD" id="cd02007">
    <property type="entry name" value="TPP_DXS"/>
    <property type="match status" value="1"/>
</dbReference>
<dbReference type="FunFam" id="3.40.50.970:FF:000005">
    <property type="entry name" value="1-deoxy-D-xylulose-5-phosphate synthase"/>
    <property type="match status" value="1"/>
</dbReference>
<evidence type="ECO:0000256" key="1">
    <source>
        <dbReference type="ARBA" id="ARBA00004980"/>
    </source>
</evidence>
<evidence type="ECO:0000256" key="2">
    <source>
        <dbReference type="ARBA" id="ARBA00011081"/>
    </source>
</evidence>
<dbReference type="AlphaFoldDB" id="A0A937X734"/>
<dbReference type="InterPro" id="IPR049557">
    <property type="entry name" value="Transketolase_CS"/>
</dbReference>
<sequence>MAEDSLLARIEGPRDLRRLDDEQLVRLCAEIRGLIIETVSRTGGHLAPSLGVVELTVALHRVFDSPVDKIVWDVGHQSYAHKILTGRREGFDRLRQKGGPSGFCRRQESPHDPFGAGHASTSISGALGIATARDALGGVEKVVAVIGDGGLSGGLAFEGLDNAGGCGRDFIVVLNDNNMSISPTVGALSRHLTDIITHPLYERMKKDIWEFTEKLPKTNTVREIARRVESSLKTLVTPGLFFESLGFRYLGPIDGHDLGELIPVLERIRRMRGPVLVHVLTQKGKGLPDAESDPRRYHGVAPTPRPNGKLEPKSEGLAYTQVFGETLLELAAAEPRVVAITAAMADGTGLAPFAQRFPERFFDVGIAEGHAVTFAAGLATQGLRPVVAVYSTFLQRAFDQLVHDVALQRLPVVFALDRAGLVGEDGATHHGAFDLSYLGCIPGFTVAAPRSGAELRDLLATALRQTDGPMAIRFPRASVPDAEAMARAPATLETGRWEVLREGSEGAMLAVGTMVPAALRAAQLLAGEGRELTVVNARFVKPMDDDLLLRLARELPLLVTLEENTLCGGFGAQVAARLAAWGWAEREARLLPLGLPDCFAEHASREELLAWVGLTAEQIAERVRARCLARRPGSVRSRS</sequence>
<feature type="compositionally biased region" description="Basic and acidic residues" evidence="12">
    <location>
        <begin position="286"/>
        <end position="296"/>
    </location>
</feature>
<dbReference type="GO" id="GO:0019288">
    <property type="term" value="P:isopentenyl diphosphate biosynthetic process, methylerythritol 4-phosphate pathway"/>
    <property type="evidence" value="ECO:0007669"/>
    <property type="project" value="TreeGrafter"/>
</dbReference>
<evidence type="ECO:0000256" key="8">
    <source>
        <dbReference type="ARBA" id="ARBA00023052"/>
    </source>
</evidence>
<evidence type="ECO:0000256" key="6">
    <source>
        <dbReference type="ARBA" id="ARBA00022842"/>
    </source>
</evidence>
<dbReference type="Gene3D" id="3.40.50.970">
    <property type="match status" value="2"/>
</dbReference>
<evidence type="ECO:0000256" key="12">
    <source>
        <dbReference type="SAM" id="MobiDB-lite"/>
    </source>
</evidence>